<evidence type="ECO:0000313" key="2">
    <source>
        <dbReference type="Proteomes" id="UP001241377"/>
    </source>
</evidence>
<gene>
    <name evidence="1" type="ORF">QFC19_009317</name>
</gene>
<sequence>MANCDSKYRICDLSQARVRPDGDISSVFDSFTQTSKPLDGRFSDIKKAIVRDPDSLKESWIRVKKALKDGIQEIKELGEGAIPQLNFEELDQLSDEKRAEIHKRGVVVIKGVVPKQEANSWDAELRNYILANPQTRGFPLERKVVYELYWSKPQIKARLHSHMLKTMKFLNGLWNASPDTRISFERNLSYADRVHIREPQDETFNLGPHADGGSLERWEDEEYSQCYKSIFEGKWEDFDPFDATHRVNTNMERYDSSGACNIFRSFQGWLALSQIAPGDGTILFAPLVKEITAYWILRPFFDSDDNINFDPTFPGAFPGMSQEFNDETHPELSLGDLMIPTPTVEAGDAVFWHCDLIHMVDPIHQGVKDSSVLFIPSSPLCEINLNYVFEQRETFLKGSTPPDFPGFPQGPGETTHIGRADIDDVLAAGGDEGMQEFGLSPVKVKVNTPGEQEMIQSANQMLFL</sequence>
<name>A0ACC2UWW1_9TREE</name>
<dbReference type="Proteomes" id="UP001241377">
    <property type="component" value="Unassembled WGS sequence"/>
</dbReference>
<reference evidence="1" key="1">
    <citation type="submission" date="2023-04" db="EMBL/GenBank/DDBJ databases">
        <title>Draft Genome sequencing of Naganishia species isolated from polar environments using Oxford Nanopore Technology.</title>
        <authorList>
            <person name="Leo P."/>
            <person name="Venkateswaran K."/>
        </authorList>
    </citation>
    <scope>NUCLEOTIDE SEQUENCE</scope>
    <source>
        <strain evidence="1">MNA-CCFEE 5261</strain>
    </source>
</reference>
<comment type="caution">
    <text evidence="1">The sequence shown here is derived from an EMBL/GenBank/DDBJ whole genome shotgun (WGS) entry which is preliminary data.</text>
</comment>
<organism evidence="1 2">
    <name type="scientific">Naganishia cerealis</name>
    <dbReference type="NCBI Taxonomy" id="610337"/>
    <lineage>
        <taxon>Eukaryota</taxon>
        <taxon>Fungi</taxon>
        <taxon>Dikarya</taxon>
        <taxon>Basidiomycota</taxon>
        <taxon>Agaricomycotina</taxon>
        <taxon>Tremellomycetes</taxon>
        <taxon>Filobasidiales</taxon>
        <taxon>Filobasidiaceae</taxon>
        <taxon>Naganishia</taxon>
    </lineage>
</organism>
<protein>
    <submittedName>
        <fullName evidence="1">Uncharacterized protein</fullName>
    </submittedName>
</protein>
<evidence type="ECO:0000313" key="1">
    <source>
        <dbReference type="EMBL" id="KAJ9090971.1"/>
    </source>
</evidence>
<proteinExistence type="predicted"/>
<keyword evidence="2" id="KW-1185">Reference proteome</keyword>
<dbReference type="EMBL" id="JASBWR010000158">
    <property type="protein sequence ID" value="KAJ9090971.1"/>
    <property type="molecule type" value="Genomic_DNA"/>
</dbReference>
<accession>A0ACC2UWW1</accession>